<proteinExistence type="predicted"/>
<sequence length="446" mass="48431">MRQKIEAVNDKQAICDGDKDCEILVVSDLCDGVRSIERIGCRRDALAAAAYFGMLFARAQPTVVDRDRRIVPTYTITVPFDGNAVAFLLHRLHRGVGSNDNNANDDSSGNGNNGDAKCNLDQIIGASLFFGMPQQWVENLVVDFLRTLANHGTLLGHTSTQTTKGSGNSIDAFALYLLESDLVGDIKLHLCRRFAYLLQTTPAAVRGHCYNPHVAHATARGDDGIMWRAVRLAFDTIGHGTNSASCAGIELSVSLVFESTEHGPAKGADPIHDRRRHNGGGNNNNNDGDANRNGDRERKSDANCRHDVILSIHSAPVGEQLGRWTRDEPFPPGVLYAMPCAMRARVRLYHPTRGIVVDDVPISSWCTVPTTLPQTGTGGAALRRRGVPVPHGFDRACQGSPHCARRAPRTATIAVDVDSRDRALWACEVALFLCPHDQGSPSTEMS</sequence>
<evidence type="ECO:0000256" key="1">
    <source>
        <dbReference type="SAM" id="MobiDB-lite"/>
    </source>
</evidence>
<gene>
    <name evidence="2" type="ORF">pmac_cds_273</name>
</gene>
<name>A0A2U7UER3_9VIRU</name>
<feature type="compositionally biased region" description="Basic and acidic residues" evidence="1">
    <location>
        <begin position="289"/>
        <end position="300"/>
    </location>
</feature>
<evidence type="ECO:0008006" key="3">
    <source>
        <dbReference type="Google" id="ProtNLM"/>
    </source>
</evidence>
<dbReference type="Proteomes" id="UP000249758">
    <property type="component" value="Segment"/>
</dbReference>
<feature type="compositionally biased region" description="Basic and acidic residues" evidence="1">
    <location>
        <begin position="262"/>
        <end position="272"/>
    </location>
</feature>
<evidence type="ECO:0000313" key="2">
    <source>
        <dbReference type="EMBL" id="AVK76961.1"/>
    </source>
</evidence>
<feature type="region of interest" description="Disordered" evidence="1">
    <location>
        <begin position="262"/>
        <end position="300"/>
    </location>
</feature>
<accession>A0A2U7UER3</accession>
<protein>
    <recommendedName>
        <fullName evidence="3">BTB domain containing protein</fullName>
    </recommendedName>
</protein>
<dbReference type="RefSeq" id="YP_009480957.1">
    <property type="nucleotide sequence ID" value="NC_037665.1"/>
</dbReference>
<dbReference type="GeneID" id="36841416"/>
<organism evidence="2">
    <name type="scientific">Pandoravirus macleodensis</name>
    <dbReference type="NCBI Taxonomy" id="2107707"/>
    <lineage>
        <taxon>Viruses</taxon>
        <taxon>Pandoravirus</taxon>
    </lineage>
</organism>
<dbReference type="EMBL" id="MG011691">
    <property type="protein sequence ID" value="AVK76961.1"/>
    <property type="molecule type" value="Genomic_DNA"/>
</dbReference>
<dbReference type="KEGG" id="vg:36841416"/>
<reference evidence="2" key="1">
    <citation type="journal article" date="2018" name="Nat. Commun.">
        <title>Diversity and evolution of the emerging Pandoraviridae family.</title>
        <authorList>
            <person name="Legendre M."/>
            <person name="Fabre E."/>
            <person name="Poirot O."/>
            <person name="Jeudy S."/>
            <person name="Lartigue A."/>
            <person name="Alempic J.M."/>
            <person name="Beucher L."/>
            <person name="Philippe N."/>
            <person name="Bertaux L."/>
            <person name="Christo-Foroux E."/>
            <person name="Labadie K."/>
            <person name="Coute Y."/>
            <person name="Abergel C."/>
            <person name="Claverie J.M."/>
        </authorList>
    </citation>
    <scope>NUCLEOTIDE SEQUENCE [LARGE SCALE GENOMIC DNA]</scope>
    <source>
        <strain evidence="2">Macleodensis</strain>
    </source>
</reference>